<reference evidence="2 4" key="2">
    <citation type="submission" date="2020-04" db="EMBL/GenBank/DDBJ databases">
        <title>Draft genome of Methanobacterium subterraneum isolated from animal feces.</title>
        <authorList>
            <person name="Ouboter H.T."/>
            <person name="Berger S."/>
            <person name="Gungor E."/>
            <person name="Jetten M.S.M."/>
            <person name="Welte C.U."/>
        </authorList>
    </citation>
    <scope>NUCLEOTIDE SEQUENCE [LARGE SCALE GENOMIC DNA]</scope>
    <source>
        <strain evidence="2">HO_2020</strain>
    </source>
</reference>
<proteinExistence type="predicted"/>
<evidence type="ECO:0000313" key="1">
    <source>
        <dbReference type="EMBL" id="AUB59448.1"/>
    </source>
</evidence>
<gene>
    <name evidence="1" type="ORF">BK009_01365</name>
    <name evidence="2" type="ORF">HG719_03975</name>
</gene>
<dbReference type="Proteomes" id="UP000591058">
    <property type="component" value="Unassembled WGS sequence"/>
</dbReference>
<protein>
    <recommendedName>
        <fullName evidence="5">DUF1795 domain-containing protein</fullName>
    </recommendedName>
</protein>
<accession>A0A2H4VMX7</accession>
<evidence type="ECO:0008006" key="5">
    <source>
        <dbReference type="Google" id="ProtNLM"/>
    </source>
</evidence>
<dbReference type="Pfam" id="PF18933">
    <property type="entry name" value="PsbP_2"/>
    <property type="match status" value="1"/>
</dbReference>
<organism evidence="1 3">
    <name type="scientific">Methanobacterium subterraneum</name>
    <dbReference type="NCBI Taxonomy" id="59277"/>
    <lineage>
        <taxon>Archaea</taxon>
        <taxon>Methanobacteriati</taxon>
        <taxon>Methanobacteriota</taxon>
        <taxon>Methanomada group</taxon>
        <taxon>Methanobacteria</taxon>
        <taxon>Methanobacteriales</taxon>
        <taxon>Methanobacteriaceae</taxon>
        <taxon>Methanobacterium</taxon>
    </lineage>
</organism>
<keyword evidence="3" id="KW-1185">Reference proteome</keyword>
<evidence type="ECO:0000313" key="3">
    <source>
        <dbReference type="Proteomes" id="UP000232631"/>
    </source>
</evidence>
<dbReference type="RefSeq" id="WP_100907647.1">
    <property type="nucleotide sequence ID" value="NZ_CP017768.1"/>
</dbReference>
<dbReference type="EMBL" id="CP017768">
    <property type="protein sequence ID" value="AUB59448.1"/>
    <property type="molecule type" value="Genomic_DNA"/>
</dbReference>
<name>A0A2H4VMX7_9EURY</name>
<evidence type="ECO:0000313" key="2">
    <source>
        <dbReference type="EMBL" id="NMO08994.1"/>
    </source>
</evidence>
<reference evidence="1 3" key="1">
    <citation type="submission" date="2016-10" db="EMBL/GenBank/DDBJ databases">
        <title>Comparative genomics between deep and shallow subseafloor isolates.</title>
        <authorList>
            <person name="Ishii S."/>
            <person name="Miller J.R."/>
            <person name="Sutton G."/>
            <person name="Suzuki S."/>
            <person name="Methe B."/>
            <person name="Inagaki F."/>
            <person name="Imachi H."/>
        </authorList>
    </citation>
    <scope>NUCLEOTIDE SEQUENCE [LARGE SCALE GENOMIC DNA]</scope>
    <source>
        <strain evidence="1 3">A8p</strain>
    </source>
</reference>
<dbReference type="KEGG" id="msub:BK009_01365"/>
<dbReference type="AlphaFoldDB" id="A0A2H4VMX7"/>
<dbReference type="Proteomes" id="UP000232631">
    <property type="component" value="Chromosome"/>
</dbReference>
<evidence type="ECO:0000313" key="4">
    <source>
        <dbReference type="Proteomes" id="UP000591058"/>
    </source>
</evidence>
<dbReference type="GeneID" id="35125089"/>
<dbReference type="EMBL" id="JABBYL010000011">
    <property type="protein sequence ID" value="NMO08994.1"/>
    <property type="molecule type" value="Genomic_DNA"/>
</dbReference>
<sequence length="180" mass="20388">MLPRIISSMGLVFLIFSVVVVSGCTSDNELDNVYKTESDGLKHFASDGISFDSPNNWTYYKMDNNEGDYLFSIGRGNGEERDFIHFHAGKYDRTLSEHISSEKKEIPLRKWTMLSEKELTVGGLPAYQISALNQENKPLIKTWFIQNGTMYTIHAVPGPDKNLTSIEKDLEIVISSFKII</sequence>
<dbReference type="PROSITE" id="PS51257">
    <property type="entry name" value="PROKAR_LIPOPROTEIN"/>
    <property type="match status" value="1"/>
</dbReference>